<keyword evidence="2" id="KW-1185">Reference proteome</keyword>
<evidence type="ECO:0000313" key="2">
    <source>
        <dbReference type="Proteomes" id="UP000287872"/>
    </source>
</evidence>
<dbReference type="EMBL" id="BHYK01000046">
    <property type="protein sequence ID" value="GCD12934.1"/>
    <property type="molecule type" value="Genomic_DNA"/>
</dbReference>
<evidence type="ECO:0000313" key="1">
    <source>
        <dbReference type="EMBL" id="GCD12934.1"/>
    </source>
</evidence>
<dbReference type="RefSeq" id="WP_125006017.1">
    <property type="nucleotide sequence ID" value="NZ_BHYK01000046.1"/>
</dbReference>
<name>A0A401UTU6_9CLOT</name>
<comment type="caution">
    <text evidence="1">The sequence shown here is derived from an EMBL/GenBank/DDBJ whole genome shotgun (WGS) entry which is preliminary data.</text>
</comment>
<reference evidence="1 2" key="1">
    <citation type="submission" date="2018-11" db="EMBL/GenBank/DDBJ databases">
        <title>Genome sequencing and assembly of Clostridium tagluense strain A121.</title>
        <authorList>
            <person name="Murakami T."/>
            <person name="Segawa T."/>
            <person name="Shcherbakova V.A."/>
            <person name="Mori H."/>
            <person name="Yoshimura Y."/>
        </authorList>
    </citation>
    <scope>NUCLEOTIDE SEQUENCE [LARGE SCALE GENOMIC DNA]</scope>
    <source>
        <strain evidence="1 2">A121</strain>
    </source>
</reference>
<protein>
    <submittedName>
        <fullName evidence="1">Uncharacterized protein</fullName>
    </submittedName>
</protein>
<dbReference type="Proteomes" id="UP000287872">
    <property type="component" value="Unassembled WGS sequence"/>
</dbReference>
<accession>A0A401UTU6</accession>
<dbReference type="OrthoDB" id="9988188at2"/>
<proteinExistence type="predicted"/>
<dbReference type="AlphaFoldDB" id="A0A401UTU6"/>
<organism evidence="1 2">
    <name type="scientific">Clostridium tagluense</name>
    <dbReference type="NCBI Taxonomy" id="360422"/>
    <lineage>
        <taxon>Bacteria</taxon>
        <taxon>Bacillati</taxon>
        <taxon>Bacillota</taxon>
        <taxon>Clostridia</taxon>
        <taxon>Eubacteriales</taxon>
        <taxon>Clostridiaceae</taxon>
        <taxon>Clostridium</taxon>
    </lineage>
</organism>
<gene>
    <name evidence="1" type="ORF">Ctaglu_45570</name>
</gene>
<sequence>MIIYHPTYYLIPVIPLISIDEDGYRHAHSQEYHSGFRFNMDQNEVHNTYRNIDEDIFGEVDEEYVNESTK</sequence>